<dbReference type="PROSITE" id="PS52040">
    <property type="entry name" value="TOPO_IIA"/>
    <property type="match status" value="1"/>
</dbReference>
<dbReference type="EnsemblPlants" id="AES72078">
    <property type="protein sequence ID" value="AES72078"/>
    <property type="gene ID" value="MTR_3g085840"/>
</dbReference>
<evidence type="ECO:0000256" key="2">
    <source>
        <dbReference type="ARBA" id="ARBA00001913"/>
    </source>
</evidence>
<feature type="region of interest" description="Disordered" evidence="14">
    <location>
        <begin position="1186"/>
        <end position="1345"/>
    </location>
</feature>
<evidence type="ECO:0000256" key="8">
    <source>
        <dbReference type="ARBA" id="ARBA00022842"/>
    </source>
</evidence>
<dbReference type="GO" id="GO:0003918">
    <property type="term" value="F:DNA topoisomerase type II (double strand cut, ATP-hydrolyzing) activity"/>
    <property type="evidence" value="ECO:0000318"/>
    <property type="project" value="GO_Central"/>
</dbReference>
<evidence type="ECO:0000313" key="19">
    <source>
        <dbReference type="Proteomes" id="UP000002051"/>
    </source>
</evidence>
<proteinExistence type="inferred from homology"/>
<dbReference type="InterPro" id="IPR034157">
    <property type="entry name" value="TOPRIM_TopoII"/>
</dbReference>
<dbReference type="InterPro" id="IPR001241">
    <property type="entry name" value="Topo_IIA"/>
</dbReference>
<keyword evidence="5" id="KW-0479">Metal-binding</keyword>
<accession>G7J2H1</accession>
<dbReference type="InterPro" id="IPR031660">
    <property type="entry name" value="TOPRIM_C"/>
</dbReference>
<dbReference type="InterPro" id="IPR006171">
    <property type="entry name" value="TOPRIM_dom"/>
</dbReference>
<feature type="compositionally biased region" description="Acidic residues" evidence="14">
    <location>
        <begin position="1226"/>
        <end position="1241"/>
    </location>
</feature>
<dbReference type="InterPro" id="IPR036890">
    <property type="entry name" value="HATPase_C_sf"/>
</dbReference>
<dbReference type="GO" id="GO:0003677">
    <property type="term" value="F:DNA binding"/>
    <property type="evidence" value="ECO:0007669"/>
    <property type="project" value="UniProtKB-UniRule"/>
</dbReference>
<dbReference type="OMA" id="NCYVVEM"/>
<dbReference type="SUPFAM" id="SSF54211">
    <property type="entry name" value="Ribosomal protein S5 domain 2-like"/>
    <property type="match status" value="1"/>
</dbReference>
<keyword evidence="7 13" id="KW-0067">ATP-binding</keyword>
<dbReference type="Gene3D" id="1.10.268.10">
    <property type="entry name" value="Topoisomerase, domain 3"/>
    <property type="match status" value="1"/>
</dbReference>
<feature type="region of interest" description="Disordered" evidence="14">
    <location>
        <begin position="1093"/>
        <end position="1172"/>
    </location>
</feature>
<keyword evidence="11 12" id="KW-0413">Isomerase</keyword>
<sequence>MGANIPSKTIEELEHILLHPDTYIGSTEKHTQNLWVYENEEMVHRSVSYVPGLYKIFDEILLDATKRDPSMDSLKVTIEPEGNTVSVYNNGEGVPVGLHKEENVYVPELFFGHLNYDYNVKKTTGGRNGYGAKLTNIFSKEFVIEIVDGRRLKKYKQVFSNNMGTKSEPVITECNASENWTKVTFKPDLEKFKMTYLEEDLVALMKKRVLDMAGCLGKTVKVELNGTLICFMSFRDYVDLFLKCAEKSKPAPLPRIHAIVGDRWEICVSLSDGQFQQVSFVNSIATIKGGTHVDYITNQIIAHVMYKVNKKKKDANVKAHTVKNHLWVFVNALINNPAFDSQTKETLMTSQPSFGSYCDVPESMLKDVEKSGIMDTLLSWADFNESKDFKTTDGRKIQRIRGIVRLEDANDAGGRNSEKCTLILTDGDSAKALAMAGLSVVGRDHYGVFPLRDKLLNVRVASKKQITDNQEFQIIQKILGLQQNKDYTNVKSLRYGHLMIMADQDHDGSHIKGLLINFIHSFWPSLLKVPSFIVEFTTPIIRVSHSNGTKLSFYSMSDYEVWRKRIGNNANCWKIKYYKGLGTSTSQEGREYFQDLDKHMKEFIWPSTCHDLEAKLIRYKSFIDRELILFSRAELQRSIPSMVDGLKPGQRKILFCSFKKKLYKEIKVSQFIGYVSLHSAYHHGEQSLANTIIGMAQDFVGGNNINLLNPNGQFGTRNLGGKDHASPKYIYTELNIVTRFLFHEDDDKLLKYLNEEGKSIEPNWYIPIIPLVLVNGSEEIGTGWSSYIPNYNPREIIANVRRLLNEEEMVPMDPWYRGFRGTIEKSMKQGGYRVNGSMVKIDEQTFRITELPIRKWTEDYKQFLESITEGAPNVNDPFIEDFRQNGDDAIIDIEVKMKPDKVASVMQGLFKKFKLTSIVSTSNMHLFDAEGKIKKYDTPEQILEEFYPLRMDYYQRRKKYMLANLERLLLILDNKVRFILGVVNGEIIMINRKKAELLIELKQKGFSPMLRKGKSAEPQVVGANDESSEGATWGDYEYFLSLPIGTLTLESVQKLLDEKAEKEKEHEVLMGTPTKSLWLKDLDEFEKKLDELDSKEAEEDRKRSNQASKKAANGFAAKPAMKPPQPRKNTKKTKNVEPENDNSSMEIENAVEVAKPKGGSVFKNTKEADDDSYILSIQERLAAYNFESPGEKSGAMESEEPVPAGKKQINKRGGAKKKSSTIGLESDSDNEVIDDDDDFESAESTATSPEKKVRKMRESPFNKKSSGSILDRAANKDTNQIEDLSAGSASNSPIAKNEVVEIAPQPARAKPHGANPNQNKYVVSGYESDNDSDEYAELSDFVEVN</sequence>
<dbReference type="InterPro" id="IPR001154">
    <property type="entry name" value="TopoII_euk"/>
</dbReference>
<dbReference type="PaxDb" id="3880-AES72078"/>
<dbReference type="InterPro" id="IPR050634">
    <property type="entry name" value="DNA_Topoisomerase_II"/>
</dbReference>
<reference evidence="17 19" key="1">
    <citation type="journal article" date="2011" name="Nature">
        <title>The Medicago genome provides insight into the evolution of rhizobial symbioses.</title>
        <authorList>
            <person name="Young N.D."/>
            <person name="Debelle F."/>
            <person name="Oldroyd G.E."/>
            <person name="Geurts R."/>
            <person name="Cannon S.B."/>
            <person name="Udvardi M.K."/>
            <person name="Benedito V.A."/>
            <person name="Mayer K.F."/>
            <person name="Gouzy J."/>
            <person name="Schoof H."/>
            <person name="Van de Peer Y."/>
            <person name="Proost S."/>
            <person name="Cook D.R."/>
            <person name="Meyers B.C."/>
            <person name="Spannagl M."/>
            <person name="Cheung F."/>
            <person name="De Mita S."/>
            <person name="Krishnakumar V."/>
            <person name="Gundlach H."/>
            <person name="Zhou S."/>
            <person name="Mudge J."/>
            <person name="Bharti A.K."/>
            <person name="Murray J.D."/>
            <person name="Naoumkina M.A."/>
            <person name="Rosen B."/>
            <person name="Silverstein K.A."/>
            <person name="Tang H."/>
            <person name="Rombauts S."/>
            <person name="Zhao P.X."/>
            <person name="Zhou P."/>
            <person name="Barbe V."/>
            <person name="Bardou P."/>
            <person name="Bechner M."/>
            <person name="Bellec A."/>
            <person name="Berger A."/>
            <person name="Berges H."/>
            <person name="Bidwell S."/>
            <person name="Bisseling T."/>
            <person name="Choisne N."/>
            <person name="Couloux A."/>
            <person name="Denny R."/>
            <person name="Deshpande S."/>
            <person name="Dai X."/>
            <person name="Doyle J.J."/>
            <person name="Dudez A.M."/>
            <person name="Farmer A.D."/>
            <person name="Fouteau S."/>
            <person name="Franken C."/>
            <person name="Gibelin C."/>
            <person name="Gish J."/>
            <person name="Goldstein S."/>
            <person name="Gonzalez A.J."/>
            <person name="Green P.J."/>
            <person name="Hallab A."/>
            <person name="Hartog M."/>
            <person name="Hua A."/>
            <person name="Humphray S.J."/>
            <person name="Jeong D.H."/>
            <person name="Jing Y."/>
            <person name="Jocker A."/>
            <person name="Kenton S.M."/>
            <person name="Kim D.J."/>
            <person name="Klee K."/>
            <person name="Lai H."/>
            <person name="Lang C."/>
            <person name="Lin S."/>
            <person name="Macmil S.L."/>
            <person name="Magdelenat G."/>
            <person name="Matthews L."/>
            <person name="McCorrison J."/>
            <person name="Monaghan E.L."/>
            <person name="Mun J.H."/>
            <person name="Najar F.Z."/>
            <person name="Nicholson C."/>
            <person name="Noirot C."/>
            <person name="O'Bleness M."/>
            <person name="Paule C.R."/>
            <person name="Poulain J."/>
            <person name="Prion F."/>
            <person name="Qin B."/>
            <person name="Qu C."/>
            <person name="Retzel E.F."/>
            <person name="Riddle C."/>
            <person name="Sallet E."/>
            <person name="Samain S."/>
            <person name="Samson N."/>
            <person name="Sanders I."/>
            <person name="Saurat O."/>
            <person name="Scarpelli C."/>
            <person name="Schiex T."/>
            <person name="Segurens B."/>
            <person name="Severin A.J."/>
            <person name="Sherrier D.J."/>
            <person name="Shi R."/>
            <person name="Sims S."/>
            <person name="Singer S.R."/>
            <person name="Sinharoy S."/>
            <person name="Sterck L."/>
            <person name="Viollet A."/>
            <person name="Wang B.B."/>
            <person name="Wang K."/>
            <person name="Wang M."/>
            <person name="Wang X."/>
            <person name="Warfsmann J."/>
            <person name="Weissenbach J."/>
            <person name="White D.D."/>
            <person name="White J.D."/>
            <person name="Wiley G.B."/>
            <person name="Wincker P."/>
            <person name="Xing Y."/>
            <person name="Yang L."/>
            <person name="Yao Z."/>
            <person name="Ying F."/>
            <person name="Zhai J."/>
            <person name="Zhou L."/>
            <person name="Zuber A."/>
            <person name="Denarie J."/>
            <person name="Dixon R.A."/>
            <person name="May G.D."/>
            <person name="Schwartz D.C."/>
            <person name="Rogers J."/>
            <person name="Quetier F."/>
            <person name="Town C.D."/>
            <person name="Roe B.A."/>
        </authorList>
    </citation>
    <scope>NUCLEOTIDE SEQUENCE [LARGE SCALE GENOMIC DNA]</scope>
    <source>
        <strain evidence="17">A17</strain>
        <strain evidence="18 19">cv. Jemalong A17</strain>
    </source>
</reference>
<dbReference type="SUPFAM" id="SSF55874">
    <property type="entry name" value="ATPase domain of HSP90 chaperone/DNA topoisomerase II/histidine kinase"/>
    <property type="match status" value="1"/>
</dbReference>
<dbReference type="FunFam" id="3.30.565.10:FF:000004">
    <property type="entry name" value="DNA topoisomerase 2"/>
    <property type="match status" value="1"/>
</dbReference>
<evidence type="ECO:0000256" key="6">
    <source>
        <dbReference type="ARBA" id="ARBA00022741"/>
    </source>
</evidence>
<dbReference type="FunFam" id="3.30.1490.30:FF:000001">
    <property type="entry name" value="DNA topoisomerase 2"/>
    <property type="match status" value="1"/>
</dbReference>
<dbReference type="SMART" id="SM00433">
    <property type="entry name" value="TOP2c"/>
    <property type="match status" value="1"/>
</dbReference>
<dbReference type="Gene3D" id="3.30.230.10">
    <property type="match status" value="1"/>
</dbReference>
<gene>
    <name evidence="17" type="ordered locus">MTR_3g085840</name>
</gene>
<evidence type="ECO:0000256" key="9">
    <source>
        <dbReference type="ARBA" id="ARBA00023029"/>
    </source>
</evidence>
<evidence type="ECO:0000256" key="13">
    <source>
        <dbReference type="RuleBase" id="RU362094"/>
    </source>
</evidence>
<name>G7J2H1_MEDTR</name>
<dbReference type="Gene3D" id="3.90.199.10">
    <property type="entry name" value="Topoisomerase II, domain 5"/>
    <property type="match status" value="1"/>
</dbReference>
<keyword evidence="9 12" id="KW-0799">Topoisomerase</keyword>
<dbReference type="Pfam" id="PF00521">
    <property type="entry name" value="DNA_topoisoIV"/>
    <property type="match status" value="1"/>
</dbReference>
<dbReference type="InterPro" id="IPR020568">
    <property type="entry name" value="Ribosomal_Su5_D2-typ_SF"/>
</dbReference>
<dbReference type="Gene3D" id="3.30.1360.40">
    <property type="match status" value="1"/>
</dbReference>
<feature type="domain" description="Toprim" evidence="15">
    <location>
        <begin position="420"/>
        <end position="534"/>
    </location>
</feature>
<dbReference type="Pfam" id="PF16898">
    <property type="entry name" value="TOPRIM_C"/>
    <property type="match status" value="1"/>
</dbReference>
<dbReference type="EC" id="5.6.2.2" evidence="13"/>
<dbReference type="STRING" id="3880.G7J2H1"/>
<dbReference type="InterPro" id="IPR014721">
    <property type="entry name" value="Ribsml_uS5_D2-typ_fold_subgr"/>
</dbReference>
<dbReference type="Pfam" id="PF00204">
    <property type="entry name" value="DNA_gyraseB"/>
    <property type="match status" value="1"/>
</dbReference>
<dbReference type="HOGENOM" id="CLU_001935_1_1_1"/>
<dbReference type="CDD" id="cd03365">
    <property type="entry name" value="TOPRIM_TopoIIA"/>
    <property type="match status" value="1"/>
</dbReference>
<dbReference type="InterPro" id="IPR002205">
    <property type="entry name" value="Topo_IIA_dom_A"/>
</dbReference>
<comment type="subunit">
    <text evidence="13">Homodimer.</text>
</comment>
<reference evidence="18" key="3">
    <citation type="submission" date="2015-04" db="UniProtKB">
        <authorList>
            <consortium name="EnsemblPlants"/>
        </authorList>
    </citation>
    <scope>IDENTIFICATION</scope>
    <source>
        <strain evidence="18">cv. Jemalong A17</strain>
    </source>
</reference>
<dbReference type="PANTHER" id="PTHR10169">
    <property type="entry name" value="DNA TOPOISOMERASE/GYRASE"/>
    <property type="match status" value="1"/>
</dbReference>
<feature type="compositionally biased region" description="Basic and acidic residues" evidence="14">
    <location>
        <begin position="1093"/>
        <end position="1103"/>
    </location>
</feature>
<evidence type="ECO:0000313" key="18">
    <source>
        <dbReference type="EnsemblPlants" id="AES72078"/>
    </source>
</evidence>
<keyword evidence="8" id="KW-0460">Magnesium</keyword>
<evidence type="ECO:0000259" key="15">
    <source>
        <dbReference type="PROSITE" id="PS50880"/>
    </source>
</evidence>
<dbReference type="Gene3D" id="3.40.50.670">
    <property type="match status" value="1"/>
</dbReference>
<dbReference type="Gene3D" id="3.30.565.10">
    <property type="entry name" value="Histidine kinase-like ATPase, C-terminal domain"/>
    <property type="match status" value="1"/>
</dbReference>
<evidence type="ECO:0000256" key="3">
    <source>
        <dbReference type="ARBA" id="ARBA00001946"/>
    </source>
</evidence>
<comment type="catalytic activity">
    <reaction evidence="1 12 13">
        <text>ATP-dependent breakage, passage and rejoining of double-stranded DNA.</text>
        <dbReference type="EC" id="5.6.2.2"/>
    </reaction>
</comment>
<evidence type="ECO:0000256" key="11">
    <source>
        <dbReference type="ARBA" id="ARBA00023235"/>
    </source>
</evidence>
<comment type="function">
    <text evidence="13">Control of topological states of DNA by transient breakage and subsequent rejoining of DNA strands. Topoisomerase II makes double-strand breaks.</text>
</comment>
<dbReference type="FunFam" id="3.30.1360.40:FF:000003">
    <property type="entry name" value="DNA topoisomerase 2"/>
    <property type="match status" value="1"/>
</dbReference>
<organism evidence="17 19">
    <name type="scientific">Medicago truncatula</name>
    <name type="common">Barrel medic</name>
    <name type="synonym">Medicago tribuloides</name>
    <dbReference type="NCBI Taxonomy" id="3880"/>
    <lineage>
        <taxon>Eukaryota</taxon>
        <taxon>Viridiplantae</taxon>
        <taxon>Streptophyta</taxon>
        <taxon>Embryophyta</taxon>
        <taxon>Tracheophyta</taxon>
        <taxon>Spermatophyta</taxon>
        <taxon>Magnoliopsida</taxon>
        <taxon>eudicotyledons</taxon>
        <taxon>Gunneridae</taxon>
        <taxon>Pentapetalae</taxon>
        <taxon>rosids</taxon>
        <taxon>fabids</taxon>
        <taxon>Fabales</taxon>
        <taxon>Fabaceae</taxon>
        <taxon>Papilionoideae</taxon>
        <taxon>50 kb inversion clade</taxon>
        <taxon>NPAAA clade</taxon>
        <taxon>Hologalegina</taxon>
        <taxon>IRL clade</taxon>
        <taxon>Trifolieae</taxon>
        <taxon>Medicago</taxon>
    </lineage>
</organism>
<comment type="cofactor">
    <cofactor evidence="3">
        <name>Mg(2+)</name>
        <dbReference type="ChEBI" id="CHEBI:18420"/>
    </cofactor>
</comment>
<keyword evidence="10 12" id="KW-0238">DNA-binding</keyword>
<evidence type="ECO:0000256" key="5">
    <source>
        <dbReference type="ARBA" id="ARBA00022723"/>
    </source>
</evidence>
<dbReference type="PROSITE" id="PS50880">
    <property type="entry name" value="TOPRIM"/>
    <property type="match status" value="1"/>
</dbReference>
<dbReference type="CDD" id="cd00187">
    <property type="entry name" value="TOP4c"/>
    <property type="match status" value="1"/>
</dbReference>
<dbReference type="SMART" id="SM00434">
    <property type="entry name" value="TOP4c"/>
    <property type="match status" value="1"/>
</dbReference>
<dbReference type="EMBL" id="CM001219">
    <property type="protein sequence ID" value="AES72078.1"/>
    <property type="molecule type" value="Genomic_DNA"/>
</dbReference>
<feature type="compositionally biased region" description="Polar residues" evidence="14">
    <location>
        <begin position="1276"/>
        <end position="1294"/>
    </location>
</feature>
<evidence type="ECO:0000259" key="16">
    <source>
        <dbReference type="PROSITE" id="PS52040"/>
    </source>
</evidence>
<dbReference type="Proteomes" id="UP000002051">
    <property type="component" value="Chromosome 3"/>
</dbReference>
<feature type="domain" description="Topo IIA-type catalytic" evidence="16">
    <location>
        <begin position="639"/>
        <end position="1082"/>
    </location>
</feature>
<keyword evidence="6 13" id="KW-0547">Nucleotide-binding</keyword>
<dbReference type="GO" id="GO:0005634">
    <property type="term" value="C:nucleus"/>
    <property type="evidence" value="ECO:0000318"/>
    <property type="project" value="GO_Central"/>
</dbReference>
<dbReference type="CDD" id="cd03481">
    <property type="entry name" value="TopoIIA_Trans_ScTopoIIA"/>
    <property type="match status" value="1"/>
</dbReference>
<dbReference type="InterPro" id="IPR013758">
    <property type="entry name" value="Topo_IIA_A/C_ab"/>
</dbReference>
<dbReference type="PANTHER" id="PTHR10169:SF38">
    <property type="entry name" value="DNA TOPOISOMERASE 2"/>
    <property type="match status" value="1"/>
</dbReference>
<dbReference type="Gene3D" id="3.30.1490.30">
    <property type="match status" value="1"/>
</dbReference>
<dbReference type="InterPro" id="IPR013757">
    <property type="entry name" value="Topo_IIA_A_a_sf"/>
</dbReference>
<feature type="active site" description="O-(5'-phospho-DNA)-tyrosine intermediate" evidence="12">
    <location>
        <position position="729"/>
    </location>
</feature>
<feature type="compositionally biased region" description="Acidic residues" evidence="14">
    <location>
        <begin position="1328"/>
        <end position="1337"/>
    </location>
</feature>
<dbReference type="FunFam" id="3.90.199.10:FF:000002">
    <property type="entry name" value="DNA topoisomerase 2"/>
    <property type="match status" value="1"/>
</dbReference>
<evidence type="ECO:0000256" key="12">
    <source>
        <dbReference type="PROSITE-ProRule" id="PRU01384"/>
    </source>
</evidence>
<dbReference type="GO" id="GO:0046872">
    <property type="term" value="F:metal ion binding"/>
    <property type="evidence" value="ECO:0007669"/>
    <property type="project" value="UniProtKB-KW"/>
</dbReference>
<dbReference type="FunFam" id="3.40.50.670:FF:000001">
    <property type="entry name" value="DNA topoisomerase 2"/>
    <property type="match status" value="1"/>
</dbReference>
<dbReference type="eggNOG" id="KOG0355">
    <property type="taxonomic scope" value="Eukaryota"/>
</dbReference>
<dbReference type="InterPro" id="IPR013759">
    <property type="entry name" value="Topo_IIA_B_C"/>
</dbReference>
<comment type="cofactor">
    <cofactor evidence="2">
        <name>Ca(2+)</name>
        <dbReference type="ChEBI" id="CHEBI:29108"/>
    </cofactor>
</comment>
<dbReference type="GO" id="GO:0000712">
    <property type="term" value="P:resolution of meiotic recombination intermediates"/>
    <property type="evidence" value="ECO:0000318"/>
    <property type="project" value="GO_Central"/>
</dbReference>
<dbReference type="GO" id="GO:0000819">
    <property type="term" value="P:sister chromatid segregation"/>
    <property type="evidence" value="ECO:0000318"/>
    <property type="project" value="GO_Central"/>
</dbReference>
<evidence type="ECO:0000313" key="17">
    <source>
        <dbReference type="EMBL" id="AES72078.1"/>
    </source>
</evidence>
<dbReference type="SUPFAM" id="SSF56719">
    <property type="entry name" value="Type II DNA topoisomerase"/>
    <property type="match status" value="1"/>
</dbReference>
<dbReference type="GO" id="GO:0005524">
    <property type="term" value="F:ATP binding"/>
    <property type="evidence" value="ECO:0007669"/>
    <property type="project" value="UniProtKB-UniRule"/>
</dbReference>
<evidence type="ECO:0000256" key="4">
    <source>
        <dbReference type="ARBA" id="ARBA00011080"/>
    </source>
</evidence>
<dbReference type="InterPro" id="IPR013760">
    <property type="entry name" value="Topo_IIA-like_dom_sf"/>
</dbReference>
<evidence type="ECO:0000256" key="10">
    <source>
        <dbReference type="ARBA" id="ARBA00023125"/>
    </source>
</evidence>
<keyword evidence="19" id="KW-1185">Reference proteome</keyword>
<protein>
    <recommendedName>
        <fullName evidence="13">DNA topoisomerase 2</fullName>
        <ecNumber evidence="13">5.6.2.2</ecNumber>
    </recommendedName>
</protein>
<dbReference type="GO" id="GO:0006265">
    <property type="term" value="P:DNA topological change"/>
    <property type="evidence" value="ECO:0007669"/>
    <property type="project" value="UniProtKB-UniRule"/>
</dbReference>
<feature type="compositionally biased region" description="Basic residues" evidence="14">
    <location>
        <begin position="1208"/>
        <end position="1219"/>
    </location>
</feature>
<evidence type="ECO:0000256" key="7">
    <source>
        <dbReference type="ARBA" id="ARBA00022840"/>
    </source>
</evidence>
<dbReference type="PRINTS" id="PR01158">
    <property type="entry name" value="TOPISMRASEII"/>
</dbReference>
<dbReference type="PRINTS" id="PR00418">
    <property type="entry name" value="TPI2FAMILY"/>
</dbReference>
<reference evidence="17 19" key="2">
    <citation type="journal article" date="2014" name="BMC Genomics">
        <title>An improved genome release (version Mt4.0) for the model legume Medicago truncatula.</title>
        <authorList>
            <person name="Tang H."/>
            <person name="Krishnakumar V."/>
            <person name="Bidwell S."/>
            <person name="Rosen B."/>
            <person name="Chan A."/>
            <person name="Zhou S."/>
            <person name="Gentzbittel L."/>
            <person name="Childs K.L."/>
            <person name="Yandell M."/>
            <person name="Gundlach H."/>
            <person name="Mayer K.F."/>
            <person name="Schwartz D.C."/>
            <person name="Town C.D."/>
        </authorList>
    </citation>
    <scope>GENOME REANNOTATION</scope>
    <source>
        <strain evidence="17">A17</strain>
        <strain evidence="18 19">cv. Jemalong A17</strain>
    </source>
</reference>
<evidence type="ECO:0000256" key="1">
    <source>
        <dbReference type="ARBA" id="ARBA00000185"/>
    </source>
</evidence>
<comment type="similarity">
    <text evidence="4 13">Belongs to the type II topoisomerase family.</text>
</comment>
<dbReference type="FunFam" id="3.30.230.10:FF:000008">
    <property type="entry name" value="DNA topoisomerase 2"/>
    <property type="match status" value="1"/>
</dbReference>
<dbReference type="InterPro" id="IPR013506">
    <property type="entry name" value="Topo_IIA_bsu_dom2"/>
</dbReference>
<evidence type="ECO:0000256" key="14">
    <source>
        <dbReference type="SAM" id="MobiDB-lite"/>
    </source>
</evidence>